<dbReference type="Pfam" id="PF13632">
    <property type="entry name" value="Glyco_trans_2_3"/>
    <property type="match status" value="1"/>
</dbReference>
<evidence type="ECO:0000256" key="1">
    <source>
        <dbReference type="ARBA" id="ARBA00006739"/>
    </source>
</evidence>
<comment type="similarity">
    <text evidence="1">Belongs to the glycosyltransferase 2 family.</text>
</comment>
<dbReference type="SUPFAM" id="SSF53448">
    <property type="entry name" value="Nucleotide-diphospho-sugar transferases"/>
    <property type="match status" value="1"/>
</dbReference>
<accession>A0A0F3PH81</accession>
<dbReference type="Gene3D" id="3.90.550.10">
    <property type="entry name" value="Spore Coat Polysaccharide Biosynthesis Protein SpsA, Chain A"/>
    <property type="match status" value="1"/>
</dbReference>
<evidence type="ECO:0000256" key="3">
    <source>
        <dbReference type="ARBA" id="ARBA00022679"/>
    </source>
</evidence>
<proteinExistence type="inferred from homology"/>
<evidence type="ECO:0000313" key="5">
    <source>
        <dbReference type="EMBL" id="KJV79628.1"/>
    </source>
</evidence>
<dbReference type="PANTHER" id="PTHR43630:SF1">
    <property type="entry name" value="POLY-BETA-1,6-N-ACETYL-D-GLUCOSAMINE SYNTHASE"/>
    <property type="match status" value="1"/>
</dbReference>
<dbReference type="InterPro" id="IPR001173">
    <property type="entry name" value="Glyco_trans_2-like"/>
</dbReference>
<dbReference type="AlphaFoldDB" id="A0A0F3PH81"/>
<dbReference type="PATRIC" id="fig|1359199.3.peg.61"/>
<evidence type="ECO:0000256" key="2">
    <source>
        <dbReference type="ARBA" id="ARBA00022676"/>
    </source>
</evidence>
<gene>
    <name evidence="5" type="ORF">RMAECT_0064</name>
</gene>
<keyword evidence="3 5" id="KW-0808">Transferase</keyword>
<keyword evidence="2" id="KW-0328">Glycosyltransferase</keyword>
<dbReference type="GO" id="GO:0016757">
    <property type="term" value="F:glycosyltransferase activity"/>
    <property type="evidence" value="ECO:0007669"/>
    <property type="project" value="UniProtKB-KW"/>
</dbReference>
<dbReference type="Proteomes" id="UP000033591">
    <property type="component" value="Unassembled WGS sequence"/>
</dbReference>
<evidence type="ECO:0000259" key="4">
    <source>
        <dbReference type="Pfam" id="PF13632"/>
    </source>
</evidence>
<name>A0A0F3PH81_RICRH</name>
<feature type="domain" description="Glycosyltransferase 2-like" evidence="4">
    <location>
        <begin position="39"/>
        <end position="111"/>
    </location>
</feature>
<dbReference type="EMBL" id="LAOC01000001">
    <property type="protein sequence ID" value="KJV79628.1"/>
    <property type="molecule type" value="Genomic_DNA"/>
</dbReference>
<dbReference type="PANTHER" id="PTHR43630">
    <property type="entry name" value="POLY-BETA-1,6-N-ACETYL-D-GLUCOSAMINE SYNTHASE"/>
    <property type="match status" value="1"/>
</dbReference>
<dbReference type="RefSeq" id="WP_231288587.1">
    <property type="nucleotide sequence ID" value="NZ_LAOC01000001.1"/>
</dbReference>
<sequence length="127" mass="14795">MFNIEYSLWFEYILKGLSLLKLPTPLGGTSNHFKTDIFKLDGWDAYNVPEDAELGIRIYSQNYKVAILDAYTLEEAPNSLGNWRNQRSRWIQGFLQTFLVFKAQKDKCQKFTLLQVITIYIFIGLST</sequence>
<evidence type="ECO:0000313" key="6">
    <source>
        <dbReference type="Proteomes" id="UP000033591"/>
    </source>
</evidence>
<comment type="caution">
    <text evidence="5">The sequence shown here is derived from an EMBL/GenBank/DDBJ whole genome shotgun (WGS) entry which is preliminary data.</text>
</comment>
<reference evidence="5 6" key="1">
    <citation type="submission" date="2015-01" db="EMBL/GenBank/DDBJ databases">
        <title>Genome Sequencing of Rickettsiales.</title>
        <authorList>
            <person name="Daugherty S.C."/>
            <person name="Su Q."/>
            <person name="Abolude K."/>
            <person name="Beier-Sexton M."/>
            <person name="Carlyon J.A."/>
            <person name="Carter R."/>
            <person name="Day N.P."/>
            <person name="Dumler S.J."/>
            <person name="Dyachenko V."/>
            <person name="Godinez A."/>
            <person name="Kurtti T.J."/>
            <person name="Lichay M."/>
            <person name="Mullins K.E."/>
            <person name="Ott S."/>
            <person name="Pappas-Brown V."/>
            <person name="Paris D.H."/>
            <person name="Patel P."/>
            <person name="Richards A.L."/>
            <person name="Sadzewicz L."/>
            <person name="Sears K."/>
            <person name="Seidman D."/>
            <person name="Sengamalay N."/>
            <person name="Stenos J."/>
            <person name="Tallon L.J."/>
            <person name="Vincent G."/>
            <person name="Fraser C.M."/>
            <person name="Munderloh U."/>
            <person name="Dunning-Hotopp J.C."/>
        </authorList>
    </citation>
    <scope>NUCLEOTIDE SEQUENCE [LARGE SCALE GENOMIC DNA]</scope>
    <source>
        <strain evidence="5 6">Ect</strain>
    </source>
</reference>
<organism evidence="5 6">
    <name type="scientific">Rickettsia rhipicephali str. Ect</name>
    <dbReference type="NCBI Taxonomy" id="1359199"/>
    <lineage>
        <taxon>Bacteria</taxon>
        <taxon>Pseudomonadati</taxon>
        <taxon>Pseudomonadota</taxon>
        <taxon>Alphaproteobacteria</taxon>
        <taxon>Rickettsiales</taxon>
        <taxon>Rickettsiaceae</taxon>
        <taxon>Rickettsieae</taxon>
        <taxon>Rickettsia</taxon>
        <taxon>spotted fever group</taxon>
    </lineage>
</organism>
<protein>
    <submittedName>
        <fullName evidence="5">Glycosyl transferase group 2 family protein</fullName>
    </submittedName>
</protein>
<dbReference type="InterPro" id="IPR029044">
    <property type="entry name" value="Nucleotide-diphossugar_trans"/>
</dbReference>